<gene>
    <name evidence="2" type="ORF">EV678_1382</name>
</gene>
<comment type="caution">
    <text evidence="2">The sequence shown here is derived from an EMBL/GenBank/DDBJ whole genome shotgun (WGS) entry which is preliminary data.</text>
</comment>
<keyword evidence="3" id="KW-1185">Reference proteome</keyword>
<dbReference type="RefSeq" id="WP_130458961.1">
    <property type="nucleotide sequence ID" value="NZ_SHKM01000001.1"/>
</dbReference>
<evidence type="ECO:0000313" key="2">
    <source>
        <dbReference type="EMBL" id="RZT90564.1"/>
    </source>
</evidence>
<evidence type="ECO:0000256" key="1">
    <source>
        <dbReference type="SAM" id="MobiDB-lite"/>
    </source>
</evidence>
<accession>A0ABY0ISL5</accession>
<evidence type="ECO:0000313" key="3">
    <source>
        <dbReference type="Proteomes" id="UP000292136"/>
    </source>
</evidence>
<protein>
    <submittedName>
        <fullName evidence="2">Uncharacterized protein</fullName>
    </submittedName>
</protein>
<proteinExistence type="predicted"/>
<reference evidence="2 3" key="1">
    <citation type="submission" date="2019-02" db="EMBL/GenBank/DDBJ databases">
        <title>Genomic Encyclopedia of Type Strains, Phase IV (KMG-IV): sequencing the most valuable type-strain genomes for metagenomic binning, comparative biology and taxonomic classification.</title>
        <authorList>
            <person name="Goeker M."/>
        </authorList>
    </citation>
    <scope>NUCLEOTIDE SEQUENCE [LARGE SCALE GENOMIC DNA]</scope>
    <source>
        <strain evidence="2 3">DSM 21223</strain>
    </source>
</reference>
<dbReference type="EMBL" id="SHKM01000001">
    <property type="protein sequence ID" value="RZT90564.1"/>
    <property type="molecule type" value="Genomic_DNA"/>
</dbReference>
<feature type="compositionally biased region" description="Low complexity" evidence="1">
    <location>
        <begin position="17"/>
        <end position="38"/>
    </location>
</feature>
<sequence length="72" mass="7606">MVVGKKSFAEWARASEAPDPSLAAVAAPASSRPAPALKRPARRRGVPAPPPRRGWLLPLLLGVWLGKTLGDD</sequence>
<name>A0ABY0ISL5_9RHOO</name>
<organism evidence="2 3">
    <name type="scientific">Azospira oryzae</name>
    <dbReference type="NCBI Taxonomy" id="146939"/>
    <lineage>
        <taxon>Bacteria</taxon>
        <taxon>Pseudomonadati</taxon>
        <taxon>Pseudomonadota</taxon>
        <taxon>Betaproteobacteria</taxon>
        <taxon>Rhodocyclales</taxon>
        <taxon>Rhodocyclaceae</taxon>
        <taxon>Azospira</taxon>
    </lineage>
</organism>
<dbReference type="Proteomes" id="UP000292136">
    <property type="component" value="Unassembled WGS sequence"/>
</dbReference>
<feature type="region of interest" description="Disordered" evidence="1">
    <location>
        <begin position="14"/>
        <end position="51"/>
    </location>
</feature>